<dbReference type="EMBL" id="QSGD01000027">
    <property type="protein sequence ID" value="RHB04456.1"/>
    <property type="molecule type" value="Genomic_DNA"/>
</dbReference>
<accession>A0A413UC03</accession>
<proteinExistence type="predicted"/>
<dbReference type="RefSeq" id="WP_118011537.1">
    <property type="nucleotide sequence ID" value="NZ_QSGD01000027.1"/>
</dbReference>
<sequence>MKIYEIKLFREIIQVVQDLNRIDIDALQDLPAWFDDLLHPYQHMTYYSDQRIHKLCVLLNRQIHNLKFFLSS</sequence>
<dbReference type="AlphaFoldDB" id="A0A413UC03"/>
<comment type="caution">
    <text evidence="1">The sequence shown here is derived from an EMBL/GenBank/DDBJ whole genome shotgun (WGS) entry which is preliminary data.</text>
</comment>
<evidence type="ECO:0000313" key="2">
    <source>
        <dbReference type="Proteomes" id="UP000285288"/>
    </source>
</evidence>
<evidence type="ECO:0000313" key="1">
    <source>
        <dbReference type="EMBL" id="RHB04456.1"/>
    </source>
</evidence>
<gene>
    <name evidence="1" type="ORF">DW907_07470</name>
</gene>
<name>A0A413UC03_9FIRM</name>
<dbReference type="Proteomes" id="UP000285288">
    <property type="component" value="Unassembled WGS sequence"/>
</dbReference>
<protein>
    <submittedName>
        <fullName evidence="1">Uncharacterized protein</fullName>
    </submittedName>
</protein>
<organism evidence="1 2">
    <name type="scientific">Holdemanella biformis</name>
    <dbReference type="NCBI Taxonomy" id="1735"/>
    <lineage>
        <taxon>Bacteria</taxon>
        <taxon>Bacillati</taxon>
        <taxon>Bacillota</taxon>
        <taxon>Erysipelotrichia</taxon>
        <taxon>Erysipelotrichales</taxon>
        <taxon>Erysipelotrichaceae</taxon>
        <taxon>Holdemanella</taxon>
    </lineage>
</organism>
<reference evidence="1 2" key="1">
    <citation type="submission" date="2018-08" db="EMBL/GenBank/DDBJ databases">
        <title>A genome reference for cultivated species of the human gut microbiota.</title>
        <authorList>
            <person name="Zou Y."/>
            <person name="Xue W."/>
            <person name="Luo G."/>
        </authorList>
    </citation>
    <scope>NUCLEOTIDE SEQUENCE [LARGE SCALE GENOMIC DNA]</scope>
    <source>
        <strain evidence="1 2">AM42-13AC</strain>
    </source>
</reference>